<dbReference type="EMBL" id="JANAVB010035820">
    <property type="protein sequence ID" value="KAJ6804557.1"/>
    <property type="molecule type" value="Genomic_DNA"/>
</dbReference>
<dbReference type="InterPro" id="IPR000092">
    <property type="entry name" value="Polyprenyl_synt"/>
</dbReference>
<sequence length="361" mass="37848">MALSIIRFSPHIPKFPSSPHRLTNNNNNVITTIIRSSSSSSSNSSSSSSSSFDLRSYWTTLLTQVNSSLSSAVPVVFPDSIHLSMRHSLLSPAAKRAPPVLCIAAACDLLGSPLPAALPTACALEMVHSASLVHDDLPCMDASPLRRGRPSTHSLFGPALAVLAGDALFPLAFHHIISQTPASLVPPSALLAVISEISRAVGSTGMAAGQCLDLTTTSSSCSDDILEIVDKKFGEMAECSAACGGIIGGGTEEEVGRLRKYGRAVGVLYQLVDDVLMEEANGTTMRSNGSVVRAVGMERALEMVEELRETAKRELDEGFGDRYGDGLMPLYSFVDYAVERGFDAAATAAAVAAATSDGSTL</sequence>
<evidence type="ECO:0000256" key="4">
    <source>
        <dbReference type="ARBA" id="ARBA00022842"/>
    </source>
</evidence>
<dbReference type="GO" id="GO:0008299">
    <property type="term" value="P:isoprenoid biosynthetic process"/>
    <property type="evidence" value="ECO:0007669"/>
    <property type="project" value="InterPro"/>
</dbReference>
<evidence type="ECO:0000313" key="8">
    <source>
        <dbReference type="Proteomes" id="UP001140949"/>
    </source>
</evidence>
<dbReference type="GO" id="GO:0004659">
    <property type="term" value="F:prenyltransferase activity"/>
    <property type="evidence" value="ECO:0007669"/>
    <property type="project" value="InterPro"/>
</dbReference>
<keyword evidence="3" id="KW-0479">Metal-binding</keyword>
<keyword evidence="4" id="KW-0460">Magnesium</keyword>
<dbReference type="GO" id="GO:0046872">
    <property type="term" value="F:metal ion binding"/>
    <property type="evidence" value="ECO:0007669"/>
    <property type="project" value="UniProtKB-KW"/>
</dbReference>
<dbReference type="SFLD" id="SFLDS00005">
    <property type="entry name" value="Isoprenoid_Synthase_Type_I"/>
    <property type="match status" value="1"/>
</dbReference>
<dbReference type="InterPro" id="IPR008949">
    <property type="entry name" value="Isoprenoid_synthase_dom_sf"/>
</dbReference>
<reference evidence="7" key="1">
    <citation type="journal article" date="2023" name="GigaByte">
        <title>Genome assembly of the bearded iris, Iris pallida Lam.</title>
        <authorList>
            <person name="Bruccoleri R.E."/>
            <person name="Oakeley E.J."/>
            <person name="Faust A.M.E."/>
            <person name="Altorfer M."/>
            <person name="Dessus-Babus S."/>
            <person name="Burckhardt D."/>
            <person name="Oertli M."/>
            <person name="Naumann U."/>
            <person name="Petersen F."/>
            <person name="Wong J."/>
        </authorList>
    </citation>
    <scope>NUCLEOTIDE SEQUENCE</scope>
    <source>
        <strain evidence="7">GSM-AAB239-AS_SAM_17_03QT</strain>
    </source>
</reference>
<protein>
    <submittedName>
        <fullName evidence="7">Heterodimeric geranylgeranyl pyrophosphate synthase small subunit, chloroplastic</fullName>
    </submittedName>
</protein>
<dbReference type="EMBL" id="JANAVB010038617">
    <property type="protein sequence ID" value="KAJ6800633.1"/>
    <property type="molecule type" value="Genomic_DNA"/>
</dbReference>
<accession>A0AAX6EK65</accession>
<keyword evidence="8" id="KW-1185">Reference proteome</keyword>
<dbReference type="Proteomes" id="UP001140949">
    <property type="component" value="Unassembled WGS sequence"/>
</dbReference>
<keyword evidence="5" id="KW-0808">Transferase</keyword>
<dbReference type="PANTHER" id="PTHR43281">
    <property type="entry name" value="FARNESYL DIPHOSPHATE SYNTHASE"/>
    <property type="match status" value="1"/>
</dbReference>
<comment type="similarity">
    <text evidence="2 5">Belongs to the FPP/GGPP synthase family.</text>
</comment>
<dbReference type="SUPFAM" id="SSF48576">
    <property type="entry name" value="Terpenoid synthases"/>
    <property type="match status" value="1"/>
</dbReference>
<evidence type="ECO:0000256" key="1">
    <source>
        <dbReference type="ARBA" id="ARBA00001946"/>
    </source>
</evidence>
<evidence type="ECO:0000256" key="5">
    <source>
        <dbReference type="RuleBase" id="RU004466"/>
    </source>
</evidence>
<dbReference type="PROSITE" id="PS00723">
    <property type="entry name" value="POLYPRENYL_SYNTHASE_1"/>
    <property type="match status" value="1"/>
</dbReference>
<reference evidence="7" key="2">
    <citation type="submission" date="2023-04" db="EMBL/GenBank/DDBJ databases">
        <authorList>
            <person name="Bruccoleri R.E."/>
            <person name="Oakeley E.J."/>
            <person name="Faust A.-M."/>
            <person name="Dessus-Babus S."/>
            <person name="Altorfer M."/>
            <person name="Burckhardt D."/>
            <person name="Oertli M."/>
            <person name="Naumann U."/>
            <person name="Petersen F."/>
            <person name="Wong J."/>
        </authorList>
    </citation>
    <scope>NUCLEOTIDE SEQUENCE</scope>
    <source>
        <strain evidence="7">GSM-AAB239-AS_SAM_17_03QT</strain>
        <tissue evidence="7">Leaf</tissue>
    </source>
</reference>
<comment type="cofactor">
    <cofactor evidence="1">
        <name>Mg(2+)</name>
        <dbReference type="ChEBI" id="CHEBI:18420"/>
    </cofactor>
</comment>
<dbReference type="AlphaFoldDB" id="A0AAX6EK65"/>
<comment type="caution">
    <text evidence="7">The sequence shown here is derived from an EMBL/GenBank/DDBJ whole genome shotgun (WGS) entry which is preliminary data.</text>
</comment>
<dbReference type="PANTHER" id="PTHR43281:SF5">
    <property type="entry name" value="HETERODIMERIC GERANYLGERANYL PYROPHOSPHATE SYNTHASE SMALL SUBUNIT, CHLOROPLASTIC"/>
    <property type="match status" value="1"/>
</dbReference>
<organism evidence="7 8">
    <name type="scientific">Iris pallida</name>
    <name type="common">Sweet iris</name>
    <dbReference type="NCBI Taxonomy" id="29817"/>
    <lineage>
        <taxon>Eukaryota</taxon>
        <taxon>Viridiplantae</taxon>
        <taxon>Streptophyta</taxon>
        <taxon>Embryophyta</taxon>
        <taxon>Tracheophyta</taxon>
        <taxon>Spermatophyta</taxon>
        <taxon>Magnoliopsida</taxon>
        <taxon>Liliopsida</taxon>
        <taxon>Asparagales</taxon>
        <taxon>Iridaceae</taxon>
        <taxon>Iridoideae</taxon>
        <taxon>Irideae</taxon>
        <taxon>Iris</taxon>
    </lineage>
</organism>
<dbReference type="Pfam" id="PF00348">
    <property type="entry name" value="polyprenyl_synt"/>
    <property type="match status" value="1"/>
</dbReference>
<evidence type="ECO:0000256" key="2">
    <source>
        <dbReference type="ARBA" id="ARBA00006706"/>
    </source>
</evidence>
<evidence type="ECO:0000313" key="6">
    <source>
        <dbReference type="EMBL" id="KAJ6800633.1"/>
    </source>
</evidence>
<dbReference type="GO" id="GO:0005737">
    <property type="term" value="C:cytoplasm"/>
    <property type="evidence" value="ECO:0007669"/>
    <property type="project" value="UniProtKB-ARBA"/>
</dbReference>
<evidence type="ECO:0000313" key="7">
    <source>
        <dbReference type="EMBL" id="KAJ6804557.1"/>
    </source>
</evidence>
<dbReference type="Gene3D" id="1.10.600.10">
    <property type="entry name" value="Farnesyl Diphosphate Synthase"/>
    <property type="match status" value="1"/>
</dbReference>
<proteinExistence type="inferred from homology"/>
<evidence type="ECO:0000256" key="3">
    <source>
        <dbReference type="ARBA" id="ARBA00022723"/>
    </source>
</evidence>
<gene>
    <name evidence="7" type="ORF">M6B38_183835</name>
    <name evidence="6" type="ORF">M6B38_200235</name>
</gene>
<name>A0AAX6EK65_IRIPA</name>
<dbReference type="InterPro" id="IPR033749">
    <property type="entry name" value="Polyprenyl_synt_CS"/>
</dbReference>